<reference evidence="2 3" key="1">
    <citation type="submission" date="2017-11" db="EMBL/GenBank/DDBJ databases">
        <title>Genome sequence of Entomoplasma melaleucae M1 (ATCC 49191).</title>
        <authorList>
            <person name="Lo W.-S."/>
            <person name="Gasparich G.E."/>
            <person name="Kuo C.-H."/>
        </authorList>
    </citation>
    <scope>NUCLEOTIDE SEQUENCE [LARGE SCALE GENOMIC DNA]</scope>
    <source>
        <strain evidence="2 3">M1</strain>
    </source>
</reference>
<feature type="domain" description="Antitoxin SocA-like Panacea" evidence="1">
    <location>
        <begin position="43"/>
        <end position="144"/>
    </location>
</feature>
<keyword evidence="3" id="KW-1185">Reference proteome</keyword>
<name>A0A2K8NVC4_9MOLU</name>
<proteinExistence type="predicted"/>
<dbReference type="InterPro" id="IPR025272">
    <property type="entry name" value="SocA_Panacea"/>
</dbReference>
<gene>
    <name evidence="2" type="ORF">EMELA_v1c02170</name>
</gene>
<evidence type="ECO:0000313" key="3">
    <source>
        <dbReference type="Proteomes" id="UP000231896"/>
    </source>
</evidence>
<evidence type="ECO:0000313" key="2">
    <source>
        <dbReference type="EMBL" id="ATZ17790.1"/>
    </source>
</evidence>
<sequence length="168" mass="20502">MENNKVFQVANYVLKYYEEKYNKEEKEISNFLKQNFTVLRFHKIMYFLQGLYYSKTGKLLFEDQFEAWQYGPVLKKIYNEIKKQKYNNNELNFKELKFDIFNSYNIDLNNEDFDFYELREILFELDKISTWSLVEMSHSSLSPWDKTENNQEISNNLLKSYFEGVSIK</sequence>
<dbReference type="Proteomes" id="UP000231896">
    <property type="component" value="Chromosome"/>
</dbReference>
<dbReference type="RefSeq" id="WP_028124615.1">
    <property type="nucleotide sequence ID" value="NZ_CP024964.1"/>
</dbReference>
<dbReference type="AlphaFoldDB" id="A0A2K8NVC4"/>
<organism evidence="2 3">
    <name type="scientific">Mesoplasma melaleucae</name>
    <dbReference type="NCBI Taxonomy" id="81459"/>
    <lineage>
        <taxon>Bacteria</taxon>
        <taxon>Bacillati</taxon>
        <taxon>Mycoplasmatota</taxon>
        <taxon>Mollicutes</taxon>
        <taxon>Entomoplasmatales</taxon>
        <taxon>Entomoplasmataceae</taxon>
        <taxon>Mesoplasma</taxon>
    </lineage>
</organism>
<protein>
    <recommendedName>
        <fullName evidence="1">Antitoxin SocA-like Panacea domain-containing protein</fullName>
    </recommendedName>
</protein>
<dbReference type="EMBL" id="CP024964">
    <property type="protein sequence ID" value="ATZ17790.1"/>
    <property type="molecule type" value="Genomic_DNA"/>
</dbReference>
<evidence type="ECO:0000259" key="1">
    <source>
        <dbReference type="Pfam" id="PF13274"/>
    </source>
</evidence>
<dbReference type="KEGG" id="eml:EMELA_v1c02170"/>
<dbReference type="OrthoDB" id="390051at2"/>
<accession>A0A2K8NVC4</accession>
<dbReference type="Pfam" id="PF13274">
    <property type="entry name" value="SocA_Panacea"/>
    <property type="match status" value="1"/>
</dbReference>